<protein>
    <submittedName>
        <fullName evidence="1">Uncharacterized protein</fullName>
    </submittedName>
</protein>
<reference evidence="1 2" key="1">
    <citation type="submission" date="2020-10" db="EMBL/GenBank/DDBJ databases">
        <title>Connecting structure to function with the recovery of over 1000 high-quality activated sludge metagenome-assembled genomes encoding full-length rRNA genes using long-read sequencing.</title>
        <authorList>
            <person name="Singleton C.M."/>
            <person name="Petriglieri F."/>
            <person name="Kristensen J.M."/>
            <person name="Kirkegaard R.H."/>
            <person name="Michaelsen T.Y."/>
            <person name="Andersen M.H."/>
            <person name="Karst S.M."/>
            <person name="Dueholm M.S."/>
            <person name="Nielsen P.H."/>
            <person name="Albertsen M."/>
        </authorList>
    </citation>
    <scope>NUCLEOTIDE SEQUENCE [LARGE SCALE GENOMIC DNA]</scope>
    <source>
        <strain evidence="1">Lyne_18-Q3-R50-59_MAXAC.006</strain>
    </source>
</reference>
<gene>
    <name evidence="1" type="ORF">IPN02_06695</name>
</gene>
<organism evidence="1 2">
    <name type="scientific">Candidatus Neomicrothrix subdominans</name>
    <dbReference type="NCBI Taxonomy" id="2954438"/>
    <lineage>
        <taxon>Bacteria</taxon>
        <taxon>Bacillati</taxon>
        <taxon>Actinomycetota</taxon>
        <taxon>Acidimicrobiia</taxon>
        <taxon>Acidimicrobiales</taxon>
        <taxon>Microthrixaceae</taxon>
        <taxon>Candidatus Neomicrothrix</taxon>
    </lineage>
</organism>
<name>A0A936TCR5_9ACTN</name>
<dbReference type="EMBL" id="JADJZA010000003">
    <property type="protein sequence ID" value="MBK9296533.1"/>
    <property type="molecule type" value="Genomic_DNA"/>
</dbReference>
<dbReference type="AlphaFoldDB" id="A0A936TCR5"/>
<sequence length="268" mass="28455">MAIVTLVAGQLGSVVATPQPADRYRPPATLVTPLTQAVFLGAVHTVSVRVGDLNMSVLCDTRDGADALAAVLPQGPDPNLPLGESVRFVLTERLALERFGSPQPALWNERAQPLAVGDRPLVLAALNRQLGRMTLARSDQFRGIGLRLVPIVRMGRVTLVEPEALPFLADRNGVPAAFDELALVDGEAGSLTDPNGGSSLPISDIVVETGSRLRVSPGWLAWRVALYGFLGNDLRNDGHQVVEAAVAATRRGTVTSVAHISDSNALRW</sequence>
<accession>A0A936TCR5</accession>
<evidence type="ECO:0000313" key="1">
    <source>
        <dbReference type="EMBL" id="MBK9296533.1"/>
    </source>
</evidence>
<comment type="caution">
    <text evidence="1">The sequence shown here is derived from an EMBL/GenBank/DDBJ whole genome shotgun (WGS) entry which is preliminary data.</text>
</comment>
<evidence type="ECO:0000313" key="2">
    <source>
        <dbReference type="Proteomes" id="UP000727993"/>
    </source>
</evidence>
<dbReference type="Proteomes" id="UP000727993">
    <property type="component" value="Unassembled WGS sequence"/>
</dbReference>
<proteinExistence type="predicted"/>